<sequence length="324" mass="36026">GPARLVVIREPDSGRFQLLPEIQGKGKKKRRTLMPVKASGPAESPSLDAKLALTDSETESDVKVPKINTVDQDKGQAGPNPGIQDEVRAGANPGVQDEGQAGSNPDEDFTTTAYPNVQENLKLPSEDLVILEEPASSTGTLSSLQNLEKELSFTNQFFVSKAVNEIVTNAVYWAMQAPLRARFSDLPTIDMKEILQQRMFESKFYKAHEDHKKLYDALEKLLERDYSDQLLSDLKEACQKRIWYSRYFRSIRIFLVPPPPPPPSTGTSRSTQQQGSKALSSSKSAASTPQSMAWTTSVIPPNWPAAKYWVRGVLLHGSTIRYIY</sequence>
<name>A0A699LDS0_TANCI</name>
<proteinExistence type="predicted"/>
<protein>
    <submittedName>
        <fullName evidence="2">Uncharacterized protein</fullName>
    </submittedName>
</protein>
<evidence type="ECO:0000313" key="2">
    <source>
        <dbReference type="EMBL" id="GFB29964.1"/>
    </source>
</evidence>
<reference evidence="2" key="1">
    <citation type="journal article" date="2019" name="Sci. Rep.">
        <title>Draft genome of Tanacetum cinerariifolium, the natural source of mosquito coil.</title>
        <authorList>
            <person name="Yamashiro T."/>
            <person name="Shiraishi A."/>
            <person name="Satake H."/>
            <person name="Nakayama K."/>
        </authorList>
    </citation>
    <scope>NUCLEOTIDE SEQUENCE</scope>
</reference>
<feature type="compositionally biased region" description="Low complexity" evidence="1">
    <location>
        <begin position="276"/>
        <end position="287"/>
    </location>
</feature>
<feature type="compositionally biased region" description="Polar residues" evidence="1">
    <location>
        <begin position="265"/>
        <end position="275"/>
    </location>
</feature>
<feature type="region of interest" description="Disordered" evidence="1">
    <location>
        <begin position="258"/>
        <end position="288"/>
    </location>
</feature>
<dbReference type="AlphaFoldDB" id="A0A699LDS0"/>
<accession>A0A699LDS0</accession>
<feature type="non-terminal residue" evidence="2">
    <location>
        <position position="1"/>
    </location>
</feature>
<feature type="region of interest" description="Disordered" evidence="1">
    <location>
        <begin position="21"/>
        <end position="110"/>
    </location>
</feature>
<gene>
    <name evidence="2" type="ORF">Tci_701935</name>
</gene>
<organism evidence="2">
    <name type="scientific">Tanacetum cinerariifolium</name>
    <name type="common">Dalmatian daisy</name>
    <name type="synonym">Chrysanthemum cinerariifolium</name>
    <dbReference type="NCBI Taxonomy" id="118510"/>
    <lineage>
        <taxon>Eukaryota</taxon>
        <taxon>Viridiplantae</taxon>
        <taxon>Streptophyta</taxon>
        <taxon>Embryophyta</taxon>
        <taxon>Tracheophyta</taxon>
        <taxon>Spermatophyta</taxon>
        <taxon>Magnoliopsida</taxon>
        <taxon>eudicotyledons</taxon>
        <taxon>Gunneridae</taxon>
        <taxon>Pentapetalae</taxon>
        <taxon>asterids</taxon>
        <taxon>campanulids</taxon>
        <taxon>Asterales</taxon>
        <taxon>Asteraceae</taxon>
        <taxon>Asteroideae</taxon>
        <taxon>Anthemideae</taxon>
        <taxon>Anthemidinae</taxon>
        <taxon>Tanacetum</taxon>
    </lineage>
</organism>
<evidence type="ECO:0000256" key="1">
    <source>
        <dbReference type="SAM" id="MobiDB-lite"/>
    </source>
</evidence>
<comment type="caution">
    <text evidence="2">The sequence shown here is derived from an EMBL/GenBank/DDBJ whole genome shotgun (WGS) entry which is preliminary data.</text>
</comment>
<dbReference type="EMBL" id="BKCJ010596420">
    <property type="protein sequence ID" value="GFB29964.1"/>
    <property type="molecule type" value="Genomic_DNA"/>
</dbReference>